<keyword evidence="1" id="KW-1133">Transmembrane helix</keyword>
<keyword evidence="3" id="KW-0418">Kinase</keyword>
<dbReference type="Pfam" id="PF06580">
    <property type="entry name" value="His_kinase"/>
    <property type="match status" value="1"/>
</dbReference>
<gene>
    <name evidence="3" type="ORF">EGI31_06280</name>
</gene>
<evidence type="ECO:0000256" key="1">
    <source>
        <dbReference type="SAM" id="Phobius"/>
    </source>
</evidence>
<feature type="transmembrane region" description="Helical" evidence="1">
    <location>
        <begin position="60"/>
        <end position="80"/>
    </location>
</feature>
<evidence type="ECO:0000313" key="3">
    <source>
        <dbReference type="EMBL" id="MCP9762556.1"/>
    </source>
</evidence>
<organism evidence="3 4">
    <name type="scientific">Lacihabitans soyangensis</name>
    <dbReference type="NCBI Taxonomy" id="869394"/>
    <lineage>
        <taxon>Bacteria</taxon>
        <taxon>Pseudomonadati</taxon>
        <taxon>Bacteroidota</taxon>
        <taxon>Cytophagia</taxon>
        <taxon>Cytophagales</taxon>
        <taxon>Leadbetterellaceae</taxon>
        <taxon>Lacihabitans</taxon>
    </lineage>
</organism>
<dbReference type="InterPro" id="IPR050640">
    <property type="entry name" value="Bact_2-comp_sensor_kinase"/>
</dbReference>
<keyword evidence="1" id="KW-0812">Transmembrane</keyword>
<reference evidence="3 4" key="1">
    <citation type="submission" date="2018-11" db="EMBL/GenBank/DDBJ databases">
        <title>Novel bacteria species description.</title>
        <authorList>
            <person name="Han J.-H."/>
        </authorList>
    </citation>
    <scope>NUCLEOTIDE SEQUENCE [LARGE SCALE GENOMIC DNA]</scope>
    <source>
        <strain evidence="3 4">KCTC23259</strain>
    </source>
</reference>
<keyword evidence="4" id="KW-1185">Reference proteome</keyword>
<dbReference type="InterPro" id="IPR003594">
    <property type="entry name" value="HATPase_dom"/>
</dbReference>
<accession>A0AAE3H234</accession>
<dbReference type="PANTHER" id="PTHR34220">
    <property type="entry name" value="SENSOR HISTIDINE KINASE YPDA"/>
    <property type="match status" value="1"/>
</dbReference>
<dbReference type="AlphaFoldDB" id="A0AAE3H234"/>
<feature type="transmembrane region" description="Helical" evidence="1">
    <location>
        <begin position="86"/>
        <end position="108"/>
    </location>
</feature>
<evidence type="ECO:0000259" key="2">
    <source>
        <dbReference type="SMART" id="SM00387"/>
    </source>
</evidence>
<dbReference type="SMART" id="SM00387">
    <property type="entry name" value="HATPase_c"/>
    <property type="match status" value="1"/>
</dbReference>
<feature type="transmembrane region" description="Helical" evidence="1">
    <location>
        <begin position="129"/>
        <end position="148"/>
    </location>
</feature>
<feature type="domain" description="Histidine kinase/HSP90-like ATPase" evidence="2">
    <location>
        <begin position="263"/>
        <end position="359"/>
    </location>
</feature>
<keyword evidence="3" id="KW-0808">Transferase</keyword>
<sequence length="359" mass="41523">MLVNWNKKLVWGIKLGELSAFLGLYLFLYLTYCITLTFNELAYVKFTFEQLLKNYLVSQFFDYFIKLILTIPIWFLFFKIVNNWNIYFKLLLHLFMLVIFVFLWQKIFYSTMEALGRGHLRGSSQVWDIYIPALIYIIQFGFFHAYAYHVEVENRKATEADLKEAALKSELSAIKAQLNPHFLYNTFNTINASLPPHMEQTREMIASLADMFRYVLKASKEETVELKEEVEFTEKYLSLEKSRFAERLQTVFEIDQGLLNEKIPPMILQPLVENSVKHGISSLIEGGEIKIEIKKQGNKMRFKVSDTGVGASDLSGLIGSGVGLSNTNLRLEKMYGSQLDILPNTPKGLIVSFSIEYKI</sequence>
<feature type="transmembrane region" description="Helical" evidence="1">
    <location>
        <begin position="20"/>
        <end position="39"/>
    </location>
</feature>
<dbReference type="SUPFAM" id="SSF55874">
    <property type="entry name" value="ATPase domain of HSP90 chaperone/DNA topoisomerase II/histidine kinase"/>
    <property type="match status" value="1"/>
</dbReference>
<keyword evidence="1" id="KW-0472">Membrane</keyword>
<dbReference type="RefSeq" id="WP_255036327.1">
    <property type="nucleotide sequence ID" value="NZ_RJUF01000011.1"/>
</dbReference>
<dbReference type="Pfam" id="PF02518">
    <property type="entry name" value="HATPase_c"/>
    <property type="match status" value="1"/>
</dbReference>
<dbReference type="GO" id="GO:0016020">
    <property type="term" value="C:membrane"/>
    <property type="evidence" value="ECO:0007669"/>
    <property type="project" value="InterPro"/>
</dbReference>
<dbReference type="InterPro" id="IPR036890">
    <property type="entry name" value="HATPase_C_sf"/>
</dbReference>
<proteinExistence type="predicted"/>
<dbReference type="EMBL" id="RJUF01000011">
    <property type="protein sequence ID" value="MCP9762556.1"/>
    <property type="molecule type" value="Genomic_DNA"/>
</dbReference>
<comment type="caution">
    <text evidence="3">The sequence shown here is derived from an EMBL/GenBank/DDBJ whole genome shotgun (WGS) entry which is preliminary data.</text>
</comment>
<dbReference type="Gene3D" id="3.30.565.10">
    <property type="entry name" value="Histidine kinase-like ATPase, C-terminal domain"/>
    <property type="match status" value="1"/>
</dbReference>
<dbReference type="GO" id="GO:0000155">
    <property type="term" value="F:phosphorelay sensor kinase activity"/>
    <property type="evidence" value="ECO:0007669"/>
    <property type="project" value="InterPro"/>
</dbReference>
<dbReference type="Proteomes" id="UP001204144">
    <property type="component" value="Unassembled WGS sequence"/>
</dbReference>
<name>A0AAE3H234_9BACT</name>
<protein>
    <submittedName>
        <fullName evidence="3">Sensor histidine kinase</fullName>
    </submittedName>
</protein>
<dbReference type="PANTHER" id="PTHR34220:SF7">
    <property type="entry name" value="SENSOR HISTIDINE KINASE YPDA"/>
    <property type="match status" value="1"/>
</dbReference>
<evidence type="ECO:0000313" key="4">
    <source>
        <dbReference type="Proteomes" id="UP001204144"/>
    </source>
</evidence>
<dbReference type="InterPro" id="IPR010559">
    <property type="entry name" value="Sig_transdc_His_kin_internal"/>
</dbReference>